<evidence type="ECO:0000256" key="1">
    <source>
        <dbReference type="ARBA" id="ARBA00004389"/>
    </source>
</evidence>
<reference evidence="11 12" key="1">
    <citation type="submission" date="2024-08" db="EMBL/GenBank/DDBJ databases">
        <authorList>
            <person name="Will J Nash"/>
            <person name="Angela Man"/>
            <person name="Seanna McTaggart"/>
            <person name="Kendall Baker"/>
            <person name="Tom Barker"/>
            <person name="Leah Catchpole"/>
            <person name="Alex Durrant"/>
            <person name="Karim Gharbi"/>
            <person name="Naomi Irish"/>
            <person name="Gemy Kaithakottil"/>
            <person name="Debby Ku"/>
            <person name="Aaliyah Providence"/>
            <person name="Felix Shaw"/>
            <person name="David Swarbreck"/>
            <person name="Chris Watkins"/>
            <person name="Ann M. McCartney"/>
            <person name="Giulio Formenti"/>
            <person name="Alice Mouton"/>
            <person name="Noel Vella"/>
            <person name="Bjorn M von Reumont"/>
            <person name="Adriana Vella"/>
            <person name="Wilfried Haerty"/>
        </authorList>
    </citation>
    <scope>NUCLEOTIDE SEQUENCE [LARGE SCALE GENOMIC DNA]</scope>
</reference>
<sequence>MTLCCAKQRFIHTLIYLFCILILQTEVKCNTFNARITMNVQGTGFHRDLMYQIKFDHLMEKCYVAIYLQLPAALYANVNELMHLRRLGINTACSSGETDVELFTEKAQGQNVTICKLLTDTGCNISLPVHQRYQYATDNNKYTNITLPKPKLLLGCKERIKEYRISKLDLCSPCDEIVSKWREIPYVMDMEDVWTTPVGETNMLSVVNYVTLLLTVSCTVFLIRTIWKSVPKQHLKKE</sequence>
<feature type="transmembrane region" description="Helical" evidence="10">
    <location>
        <begin position="206"/>
        <end position="227"/>
    </location>
</feature>
<gene>
    <name evidence="11" type="ORF">XYLVIOL_LOCUS598</name>
</gene>
<evidence type="ECO:0000256" key="5">
    <source>
        <dbReference type="ARBA" id="ARBA00022692"/>
    </source>
</evidence>
<proteinExistence type="inferred from homology"/>
<keyword evidence="5 10" id="KW-0812">Transmembrane</keyword>
<protein>
    <recommendedName>
        <fullName evidence="10">Phosphatidylinositol-glycan biosynthesis class X protein</fullName>
    </recommendedName>
</protein>
<evidence type="ECO:0000256" key="7">
    <source>
        <dbReference type="ARBA" id="ARBA00022989"/>
    </source>
</evidence>
<evidence type="ECO:0000313" key="12">
    <source>
        <dbReference type="Proteomes" id="UP001642520"/>
    </source>
</evidence>
<comment type="similarity">
    <text evidence="3 10">Belongs to the PIGX family.</text>
</comment>
<evidence type="ECO:0000256" key="10">
    <source>
        <dbReference type="RuleBase" id="RU366056"/>
    </source>
</evidence>
<comment type="function">
    <text evidence="10">Stabilizing subunit of the glycosylphosphatidylinositol-mannosyltransferase I complex which catalyzes the transfer of the first mannose, via an alpha-1,4 bond from a dolichol-phosphate-mannose (Dol-P-Man) to the glucosaminyl acyl phosphatidylinositol (GlcN-(acyl)PI) intermediate to generate alpha-D-Man-(1-&gt;4)-alpha-D-GlcN-(1-&gt;6)-(1-radyl,2-acyl-sn-glycero-3-phospho)-2-acyl-inositol and participates in the sixth step of the glycosylphosphatidylinositol-anchor biosynthesis. Probably acts by stabilizing the mannosyltransferase PIGM.</text>
</comment>
<dbReference type="Proteomes" id="UP001642520">
    <property type="component" value="Unassembled WGS sequence"/>
</dbReference>
<keyword evidence="4 10" id="KW-0337">GPI-anchor biosynthesis</keyword>
<feature type="chain" id="PRO_5044996645" description="Phosphatidylinositol-glycan biosynthesis class X protein" evidence="10">
    <location>
        <begin position="30"/>
        <end position="238"/>
    </location>
</feature>
<keyword evidence="10" id="KW-0732">Signal</keyword>
<comment type="pathway">
    <text evidence="2 10">Glycolipid biosynthesis; glycosylphosphatidylinositol-anchor biosynthesis.</text>
</comment>
<evidence type="ECO:0000256" key="6">
    <source>
        <dbReference type="ARBA" id="ARBA00022824"/>
    </source>
</evidence>
<keyword evidence="6 10" id="KW-0256">Endoplasmic reticulum</keyword>
<evidence type="ECO:0000256" key="4">
    <source>
        <dbReference type="ARBA" id="ARBA00022502"/>
    </source>
</evidence>
<keyword evidence="8 10" id="KW-0472">Membrane</keyword>
<comment type="caution">
    <text evidence="11">The sequence shown here is derived from an EMBL/GenBank/DDBJ whole genome shotgun (WGS) entry which is preliminary data.</text>
</comment>
<dbReference type="EMBL" id="CAXAJV020001281">
    <property type="protein sequence ID" value="CAL7933698.1"/>
    <property type="molecule type" value="Genomic_DNA"/>
</dbReference>
<evidence type="ECO:0000256" key="3">
    <source>
        <dbReference type="ARBA" id="ARBA00010345"/>
    </source>
</evidence>
<keyword evidence="12" id="KW-1185">Reference proteome</keyword>
<evidence type="ECO:0000256" key="9">
    <source>
        <dbReference type="ARBA" id="ARBA00023180"/>
    </source>
</evidence>
<dbReference type="PANTHER" id="PTHR28650">
    <property type="entry name" value="PHOSPHATIDYLINOSITOL-GLYCAN BIOSYNTHESIS CLASS X PROTEIN"/>
    <property type="match status" value="1"/>
</dbReference>
<accession>A0ABP1N0Q2</accession>
<evidence type="ECO:0000256" key="2">
    <source>
        <dbReference type="ARBA" id="ARBA00004687"/>
    </source>
</evidence>
<keyword evidence="9" id="KW-0325">Glycoprotein</keyword>
<dbReference type="InterPro" id="IPR040039">
    <property type="entry name" value="PIGX"/>
</dbReference>
<dbReference type="InterPro" id="IPR013233">
    <property type="entry name" value="PIG-X/PBN1"/>
</dbReference>
<feature type="signal peptide" evidence="10">
    <location>
        <begin position="1"/>
        <end position="29"/>
    </location>
</feature>
<keyword evidence="7 10" id="KW-1133">Transmembrane helix</keyword>
<dbReference type="PANTHER" id="PTHR28650:SF1">
    <property type="entry name" value="PHOSPHATIDYLINOSITOL-GLYCAN BIOSYNTHESIS CLASS X PROTEIN"/>
    <property type="match status" value="1"/>
</dbReference>
<dbReference type="SMART" id="SM00780">
    <property type="entry name" value="PIG-X"/>
    <property type="match status" value="1"/>
</dbReference>
<dbReference type="Pfam" id="PF08320">
    <property type="entry name" value="PIG-X"/>
    <property type="match status" value="1"/>
</dbReference>
<evidence type="ECO:0000313" key="11">
    <source>
        <dbReference type="EMBL" id="CAL7933698.1"/>
    </source>
</evidence>
<comment type="subcellular location">
    <subcellularLocation>
        <location evidence="1 10">Endoplasmic reticulum membrane</location>
        <topology evidence="1 10">Single-pass membrane protein</topology>
    </subcellularLocation>
</comment>
<name>A0ABP1N0Q2_XYLVO</name>
<organism evidence="11 12">
    <name type="scientific">Xylocopa violacea</name>
    <name type="common">Violet carpenter bee</name>
    <name type="synonym">Apis violacea</name>
    <dbReference type="NCBI Taxonomy" id="135666"/>
    <lineage>
        <taxon>Eukaryota</taxon>
        <taxon>Metazoa</taxon>
        <taxon>Ecdysozoa</taxon>
        <taxon>Arthropoda</taxon>
        <taxon>Hexapoda</taxon>
        <taxon>Insecta</taxon>
        <taxon>Pterygota</taxon>
        <taxon>Neoptera</taxon>
        <taxon>Endopterygota</taxon>
        <taxon>Hymenoptera</taxon>
        <taxon>Apocrita</taxon>
        <taxon>Aculeata</taxon>
        <taxon>Apoidea</taxon>
        <taxon>Anthophila</taxon>
        <taxon>Apidae</taxon>
        <taxon>Xylocopa</taxon>
        <taxon>Xylocopa</taxon>
    </lineage>
</organism>
<evidence type="ECO:0000256" key="8">
    <source>
        <dbReference type="ARBA" id="ARBA00023136"/>
    </source>
</evidence>